<dbReference type="GO" id="GO:0005886">
    <property type="term" value="C:plasma membrane"/>
    <property type="evidence" value="ECO:0007669"/>
    <property type="project" value="UniProtKB-SubCell"/>
</dbReference>
<evidence type="ECO:0000313" key="12">
    <source>
        <dbReference type="Proteomes" id="UP001198220"/>
    </source>
</evidence>
<evidence type="ECO:0000256" key="4">
    <source>
        <dbReference type="ARBA" id="ARBA00022519"/>
    </source>
</evidence>
<reference evidence="11 12" key="1">
    <citation type="submission" date="2021-10" db="EMBL/GenBank/DDBJ databases">
        <title>Anaerobic single-cell dispensing facilitates the cultivation of human gut bacteria.</title>
        <authorList>
            <person name="Afrizal A."/>
        </authorList>
    </citation>
    <scope>NUCLEOTIDE SEQUENCE [LARGE SCALE GENOMIC DNA]</scope>
    <source>
        <strain evidence="11 12">CLA-AA-H276</strain>
    </source>
</reference>
<evidence type="ECO:0000256" key="8">
    <source>
        <dbReference type="ARBA" id="ARBA00038436"/>
    </source>
</evidence>
<feature type="transmembrane region" description="Helical" evidence="9">
    <location>
        <begin position="12"/>
        <end position="31"/>
    </location>
</feature>
<dbReference type="Pfam" id="PF04290">
    <property type="entry name" value="DctQ"/>
    <property type="match status" value="1"/>
</dbReference>
<feature type="transmembrane region" description="Helical" evidence="9">
    <location>
        <begin position="135"/>
        <end position="154"/>
    </location>
</feature>
<feature type="transmembrane region" description="Helical" evidence="9">
    <location>
        <begin position="51"/>
        <end position="75"/>
    </location>
</feature>
<keyword evidence="4" id="KW-0997">Cell inner membrane</keyword>
<name>A0AAE3A2J6_9FIRM</name>
<evidence type="ECO:0000313" key="11">
    <source>
        <dbReference type="EMBL" id="MCC2124892.1"/>
    </source>
</evidence>
<comment type="caution">
    <text evidence="11">The sequence shown here is derived from an EMBL/GenBank/DDBJ whole genome shotgun (WGS) entry which is preliminary data.</text>
</comment>
<dbReference type="Proteomes" id="UP001198220">
    <property type="component" value="Unassembled WGS sequence"/>
</dbReference>
<keyword evidence="3" id="KW-1003">Cell membrane</keyword>
<keyword evidence="12" id="KW-1185">Reference proteome</keyword>
<keyword evidence="2" id="KW-0813">Transport</keyword>
<protein>
    <submittedName>
        <fullName evidence="11">TRAP transporter small permease</fullName>
    </submittedName>
</protein>
<dbReference type="PANTHER" id="PTHR35011:SF10">
    <property type="entry name" value="TRAP TRANSPORTER SMALL PERMEASE PROTEIN"/>
    <property type="match status" value="1"/>
</dbReference>
<evidence type="ECO:0000256" key="7">
    <source>
        <dbReference type="ARBA" id="ARBA00023136"/>
    </source>
</evidence>
<dbReference type="GO" id="GO:0022857">
    <property type="term" value="F:transmembrane transporter activity"/>
    <property type="evidence" value="ECO:0007669"/>
    <property type="project" value="TreeGrafter"/>
</dbReference>
<keyword evidence="7 9" id="KW-0472">Membrane</keyword>
<evidence type="ECO:0000256" key="1">
    <source>
        <dbReference type="ARBA" id="ARBA00004429"/>
    </source>
</evidence>
<organism evidence="11 12">
    <name type="scientific">Hominiventricola filiformis</name>
    <dbReference type="NCBI Taxonomy" id="2885352"/>
    <lineage>
        <taxon>Bacteria</taxon>
        <taxon>Bacillati</taxon>
        <taxon>Bacillota</taxon>
        <taxon>Clostridia</taxon>
        <taxon>Lachnospirales</taxon>
        <taxon>Lachnospiraceae</taxon>
        <taxon>Hominiventricola</taxon>
    </lineage>
</organism>
<accession>A0AAE3A2J6</accession>
<comment type="subcellular location">
    <subcellularLocation>
        <location evidence="1">Cell inner membrane</location>
        <topology evidence="1">Multi-pass membrane protein</topology>
    </subcellularLocation>
</comment>
<sequence>MKGVWDKVNSGLNFLFGIAGIIMVLVASYAVLARNVLLVSTPWSDELLKLIFIWTIYMGSAVLFMNDELISLTLLEDKYKESKPKVYGSLKAIQYVAAVGISALLTSQLFTIVSTQMNTGEATTVLKYPLWVMNLGMLLGLGLIAIYGVVKVIALKPYFIKKEV</sequence>
<keyword evidence="6 9" id="KW-1133">Transmembrane helix</keyword>
<dbReference type="GO" id="GO:0015740">
    <property type="term" value="P:C4-dicarboxylate transport"/>
    <property type="evidence" value="ECO:0007669"/>
    <property type="project" value="TreeGrafter"/>
</dbReference>
<dbReference type="InterPro" id="IPR007387">
    <property type="entry name" value="TRAP_DctQ"/>
</dbReference>
<evidence type="ECO:0000256" key="9">
    <source>
        <dbReference type="SAM" id="Phobius"/>
    </source>
</evidence>
<dbReference type="InterPro" id="IPR055348">
    <property type="entry name" value="DctQ"/>
</dbReference>
<evidence type="ECO:0000256" key="6">
    <source>
        <dbReference type="ARBA" id="ARBA00022989"/>
    </source>
</evidence>
<keyword evidence="5 9" id="KW-0812">Transmembrane</keyword>
<feature type="transmembrane region" description="Helical" evidence="9">
    <location>
        <begin position="95"/>
        <end position="115"/>
    </location>
</feature>
<dbReference type="RefSeq" id="WP_118769604.1">
    <property type="nucleotide sequence ID" value="NZ_JAJEPS010000001.1"/>
</dbReference>
<evidence type="ECO:0000259" key="10">
    <source>
        <dbReference type="Pfam" id="PF04290"/>
    </source>
</evidence>
<dbReference type="AlphaFoldDB" id="A0AAE3A2J6"/>
<comment type="similarity">
    <text evidence="8">Belongs to the TRAP transporter small permease family.</text>
</comment>
<evidence type="ECO:0000256" key="3">
    <source>
        <dbReference type="ARBA" id="ARBA00022475"/>
    </source>
</evidence>
<feature type="domain" description="Tripartite ATP-independent periplasmic transporters DctQ component" evidence="10">
    <location>
        <begin position="23"/>
        <end position="153"/>
    </location>
</feature>
<evidence type="ECO:0000256" key="2">
    <source>
        <dbReference type="ARBA" id="ARBA00022448"/>
    </source>
</evidence>
<evidence type="ECO:0000256" key="5">
    <source>
        <dbReference type="ARBA" id="ARBA00022692"/>
    </source>
</evidence>
<proteinExistence type="inferred from homology"/>
<dbReference type="PANTHER" id="PTHR35011">
    <property type="entry name" value="2,3-DIKETO-L-GULONATE TRAP TRANSPORTER SMALL PERMEASE PROTEIN YIAM"/>
    <property type="match status" value="1"/>
</dbReference>
<dbReference type="EMBL" id="JAJEPS010000001">
    <property type="protein sequence ID" value="MCC2124892.1"/>
    <property type="molecule type" value="Genomic_DNA"/>
</dbReference>
<gene>
    <name evidence="11" type="ORF">LKD36_01715</name>
</gene>